<dbReference type="InterPro" id="IPR003726">
    <property type="entry name" value="HCY_dom"/>
</dbReference>
<evidence type="ECO:0000256" key="4">
    <source>
        <dbReference type="ARBA" id="ARBA00022833"/>
    </source>
</evidence>
<keyword evidence="3 5" id="KW-0479">Metal-binding</keyword>
<dbReference type="GO" id="GO:0032259">
    <property type="term" value="P:methylation"/>
    <property type="evidence" value="ECO:0007669"/>
    <property type="project" value="UniProtKB-KW"/>
</dbReference>
<comment type="cofactor">
    <cofactor evidence="5">
        <name>Zn(2+)</name>
        <dbReference type="ChEBI" id="CHEBI:29105"/>
    </cofactor>
</comment>
<evidence type="ECO:0000256" key="5">
    <source>
        <dbReference type="PROSITE-ProRule" id="PRU00333"/>
    </source>
</evidence>
<dbReference type="InterPro" id="IPR051486">
    <property type="entry name" value="Hcy_S-methyltransferase"/>
</dbReference>
<evidence type="ECO:0000259" key="6">
    <source>
        <dbReference type="PROSITE" id="PS50970"/>
    </source>
</evidence>
<dbReference type="PANTHER" id="PTHR46015">
    <property type="entry name" value="ZGC:172121"/>
    <property type="match status" value="1"/>
</dbReference>
<reference evidence="7 8" key="1">
    <citation type="submission" date="2017-12" db="EMBL/GenBank/DDBJ databases">
        <title>Sequencing, de novo assembly and annotation of complete genome of a new Thraustochytrid species, strain FCC1311.</title>
        <authorList>
            <person name="Sedici K."/>
            <person name="Godart F."/>
            <person name="Aiese Cigliano R."/>
            <person name="Sanseverino W."/>
            <person name="Barakat M."/>
            <person name="Ortet P."/>
            <person name="Marechal E."/>
            <person name="Cagnac O."/>
            <person name="Amato A."/>
        </authorList>
    </citation>
    <scope>NUCLEOTIDE SEQUENCE [LARGE SCALE GENOMIC DNA]</scope>
</reference>
<feature type="binding site" evidence="5">
    <location>
        <position position="285"/>
    </location>
    <ligand>
        <name>Zn(2+)</name>
        <dbReference type="ChEBI" id="CHEBI:29105"/>
    </ligand>
</feature>
<dbReference type="Proteomes" id="UP000241890">
    <property type="component" value="Unassembled WGS sequence"/>
</dbReference>
<keyword evidence="8" id="KW-1185">Reference proteome</keyword>
<feature type="binding site" evidence="5">
    <location>
        <position position="284"/>
    </location>
    <ligand>
        <name>Zn(2+)</name>
        <dbReference type="ChEBI" id="CHEBI:29105"/>
    </ligand>
</feature>
<protein>
    <submittedName>
        <fullName evidence="7">Homocysteine S-methyltransferase 2</fullName>
    </submittedName>
</protein>
<evidence type="ECO:0000313" key="8">
    <source>
        <dbReference type="Proteomes" id="UP000241890"/>
    </source>
</evidence>
<dbReference type="NCBIfam" id="NF007020">
    <property type="entry name" value="PRK09485.1"/>
    <property type="match status" value="1"/>
</dbReference>
<keyword evidence="2 5" id="KW-0808">Transferase</keyword>
<dbReference type="GO" id="GO:0046872">
    <property type="term" value="F:metal ion binding"/>
    <property type="evidence" value="ECO:0007669"/>
    <property type="project" value="UniProtKB-KW"/>
</dbReference>
<dbReference type="PROSITE" id="PS50970">
    <property type="entry name" value="HCY"/>
    <property type="match status" value="1"/>
</dbReference>
<organism evidence="7 8">
    <name type="scientific">Hondaea fermentalgiana</name>
    <dbReference type="NCBI Taxonomy" id="2315210"/>
    <lineage>
        <taxon>Eukaryota</taxon>
        <taxon>Sar</taxon>
        <taxon>Stramenopiles</taxon>
        <taxon>Bigyra</taxon>
        <taxon>Labyrinthulomycetes</taxon>
        <taxon>Thraustochytrida</taxon>
        <taxon>Thraustochytriidae</taxon>
        <taxon>Hondaea</taxon>
    </lineage>
</organism>
<dbReference type="Pfam" id="PF02574">
    <property type="entry name" value="S-methyl_trans"/>
    <property type="match status" value="1"/>
</dbReference>
<evidence type="ECO:0000256" key="1">
    <source>
        <dbReference type="ARBA" id="ARBA00022603"/>
    </source>
</evidence>
<dbReference type="GO" id="GO:0033528">
    <property type="term" value="P:S-methylmethionine cycle"/>
    <property type="evidence" value="ECO:0007669"/>
    <property type="project" value="TreeGrafter"/>
</dbReference>
<comment type="caution">
    <text evidence="7">The sequence shown here is derived from an EMBL/GenBank/DDBJ whole genome shotgun (WGS) entry which is preliminary data.</text>
</comment>
<dbReference type="Gene3D" id="3.20.20.330">
    <property type="entry name" value="Homocysteine-binding-like domain"/>
    <property type="match status" value="1"/>
</dbReference>
<dbReference type="EMBL" id="BEYU01000203">
    <property type="protein sequence ID" value="GBG34584.1"/>
    <property type="molecule type" value="Genomic_DNA"/>
</dbReference>
<gene>
    <name evidence="7" type="ORF">FCC1311_108052</name>
</gene>
<name>A0A2R5H2G2_9STRA</name>
<feature type="domain" description="Hcy-binding" evidence="6">
    <location>
        <begin position="1"/>
        <end position="299"/>
    </location>
</feature>
<dbReference type="PANTHER" id="PTHR46015:SF1">
    <property type="entry name" value="HOMOCYSTEINE S-METHYLTRANSFERASE-LIKE ISOFORM 1"/>
    <property type="match status" value="1"/>
</dbReference>
<dbReference type="SUPFAM" id="SSF82282">
    <property type="entry name" value="Homocysteine S-methyltransferase"/>
    <property type="match status" value="1"/>
</dbReference>
<keyword evidence="1 5" id="KW-0489">Methyltransferase</keyword>
<dbReference type="InParanoid" id="A0A2R5H2G2"/>
<dbReference type="InterPro" id="IPR036589">
    <property type="entry name" value="HCY_dom_sf"/>
</dbReference>
<feature type="binding site" evidence="5">
    <location>
        <position position="216"/>
    </location>
    <ligand>
        <name>Zn(2+)</name>
        <dbReference type="ChEBI" id="CHEBI:29105"/>
    </ligand>
</feature>
<evidence type="ECO:0000256" key="3">
    <source>
        <dbReference type="ARBA" id="ARBA00022723"/>
    </source>
</evidence>
<sequence>MVLVLDGGLGTALEARGLELTGDSLWSARLLKDDPKVIEDVHAAFYEAGAQVVTTATYQFSFGGFEAVGVGREEACEVLRQGVAIARKAAGENPDRKVAASLGSYGATLANGSEYTGDFGCDEDHLVSFHSDRFKALLADPSRLPDFVAFETLPSMQEVRAVVRVLEEAGPLPSGIRSWVSMSLNEDAKLNSGESLEDALTFLRDAKCVDMIGFNCTAPRAVMRALEIASEVAPNTPLVAYPNRGESYVNRAWVPASGVTDEDFASMLSEWTQRFSQLAVLGGCCRVGVEGIATLARKLADANVDNTAPPSKE</sequence>
<evidence type="ECO:0000256" key="2">
    <source>
        <dbReference type="ARBA" id="ARBA00022679"/>
    </source>
</evidence>
<dbReference type="GO" id="GO:0008898">
    <property type="term" value="F:S-adenosylmethionine-homocysteine S-methyltransferase activity"/>
    <property type="evidence" value="ECO:0007669"/>
    <property type="project" value="TreeGrafter"/>
</dbReference>
<keyword evidence="4 5" id="KW-0862">Zinc</keyword>
<dbReference type="AlphaFoldDB" id="A0A2R5H2G2"/>
<evidence type="ECO:0000313" key="7">
    <source>
        <dbReference type="EMBL" id="GBG34584.1"/>
    </source>
</evidence>
<dbReference type="GO" id="GO:0009086">
    <property type="term" value="P:methionine biosynthetic process"/>
    <property type="evidence" value="ECO:0007669"/>
    <property type="project" value="TreeGrafter"/>
</dbReference>
<accession>A0A2R5H2G2</accession>
<proteinExistence type="predicted"/>
<dbReference type="OrthoDB" id="261426at2759"/>